<dbReference type="Gene3D" id="3.40.50.300">
    <property type="entry name" value="P-loop containing nucleotide triphosphate hydrolases"/>
    <property type="match status" value="1"/>
</dbReference>
<keyword evidence="2" id="KW-1185">Reference proteome</keyword>
<comment type="caution">
    <text evidence="1">The sequence shown here is derived from an EMBL/GenBank/DDBJ whole genome shotgun (WGS) entry which is preliminary data.</text>
</comment>
<dbReference type="RefSeq" id="WP_075472519.1">
    <property type="nucleotide sequence ID" value="NZ_CAWQZC010000153.1"/>
</dbReference>
<proteinExistence type="predicted"/>
<dbReference type="Proteomes" id="UP000182660">
    <property type="component" value="Unassembled WGS sequence"/>
</dbReference>
<gene>
    <name evidence="1" type="ORF">MT2528_2675</name>
</gene>
<dbReference type="InterPro" id="IPR027417">
    <property type="entry name" value="P-loop_NTPase"/>
</dbReference>
<reference evidence="1 2" key="1">
    <citation type="submission" date="2016-11" db="EMBL/GenBank/DDBJ databases">
        <authorList>
            <person name="Klemetsen T."/>
        </authorList>
    </citation>
    <scope>NUCLEOTIDE SEQUENCE [LARGE SCALE GENOMIC DNA]</scope>
    <source>
        <strain evidence="1">MT 2528</strain>
    </source>
</reference>
<evidence type="ECO:0008006" key="3">
    <source>
        <dbReference type="Google" id="ProtNLM"/>
    </source>
</evidence>
<dbReference type="SUPFAM" id="SSF52540">
    <property type="entry name" value="P-loop containing nucleoside triphosphate hydrolases"/>
    <property type="match status" value="1"/>
</dbReference>
<evidence type="ECO:0000313" key="2">
    <source>
        <dbReference type="Proteomes" id="UP000182660"/>
    </source>
</evidence>
<dbReference type="GeneID" id="61296511"/>
<protein>
    <recommendedName>
        <fullName evidence="3">ATPase</fullName>
    </recommendedName>
</protein>
<organism evidence="1 2">
    <name type="scientific">Moritella viscosa</name>
    <dbReference type="NCBI Taxonomy" id="80854"/>
    <lineage>
        <taxon>Bacteria</taxon>
        <taxon>Pseudomonadati</taxon>
        <taxon>Pseudomonadota</taxon>
        <taxon>Gammaproteobacteria</taxon>
        <taxon>Alteromonadales</taxon>
        <taxon>Moritellaceae</taxon>
        <taxon>Moritella</taxon>
    </lineage>
</organism>
<sequence length="237" mass="26350">MQPINPNNALKNGHVFAVGMSGSGKTSAAKKLFIKPADQVAIFDPVGDYEGKLAGRIVRRYKTIKEFATALIAGRKTEQGFKVSFQPDFETTPADFDKFCQIVWAVGNGKHKKPLKVICEEVAEHSLSAGKAVGYHGKILRLGRKFNIHTINLFQRGQEVSKTIIDNCQRACVMMQKTNASAVYLERMTGIPAGEIDKLIELDYLLQDGKQYKKGKIQWNNVTQVKSKRNPPKKVLG</sequence>
<name>A0ABY1HE45_9GAMM</name>
<evidence type="ECO:0000313" key="1">
    <source>
        <dbReference type="EMBL" id="SGY93949.1"/>
    </source>
</evidence>
<accession>A0ABY1HE45</accession>
<dbReference type="EMBL" id="FPLJ01000060">
    <property type="protein sequence ID" value="SGY93949.1"/>
    <property type="molecule type" value="Genomic_DNA"/>
</dbReference>